<evidence type="ECO:0000313" key="5">
    <source>
        <dbReference type="EMBL" id="RJP17390.1"/>
    </source>
</evidence>
<name>A0A3A4NJN0_ABYX5</name>
<dbReference type="AlphaFoldDB" id="A0A3A4NJN0"/>
<organism evidence="5 6">
    <name type="scientific">Abyssobacteria bacterium (strain SURF_5)</name>
    <dbReference type="NCBI Taxonomy" id="2093360"/>
    <lineage>
        <taxon>Bacteria</taxon>
        <taxon>Pseudomonadati</taxon>
        <taxon>Candidatus Hydrogenedentota</taxon>
        <taxon>Candidatus Abyssobacteria</taxon>
    </lineage>
</organism>
<evidence type="ECO:0000313" key="6">
    <source>
        <dbReference type="Proteomes" id="UP000265882"/>
    </source>
</evidence>
<comment type="caution">
    <text evidence="5">The sequence shown here is derived from an EMBL/GenBank/DDBJ whole genome shotgun (WGS) entry which is preliminary data.</text>
</comment>
<dbReference type="Proteomes" id="UP000265882">
    <property type="component" value="Unassembled WGS sequence"/>
</dbReference>
<protein>
    <submittedName>
        <fullName evidence="5">4Fe-4S dicluster domain-containing protein</fullName>
    </submittedName>
</protein>
<keyword evidence="2" id="KW-0408">Iron</keyword>
<dbReference type="Pfam" id="PF12838">
    <property type="entry name" value="Fer4_7"/>
    <property type="match status" value="1"/>
</dbReference>
<evidence type="ECO:0000256" key="1">
    <source>
        <dbReference type="ARBA" id="ARBA00022723"/>
    </source>
</evidence>
<dbReference type="GO" id="GO:0051536">
    <property type="term" value="F:iron-sulfur cluster binding"/>
    <property type="evidence" value="ECO:0007669"/>
    <property type="project" value="UniProtKB-KW"/>
</dbReference>
<accession>A0A3A4NJN0</accession>
<reference evidence="5 6" key="1">
    <citation type="journal article" date="2017" name="ISME J.">
        <title>Energy and carbon metabolisms in a deep terrestrial subsurface fluid microbial community.</title>
        <authorList>
            <person name="Momper L."/>
            <person name="Jungbluth S.P."/>
            <person name="Lee M.D."/>
            <person name="Amend J.P."/>
        </authorList>
    </citation>
    <scope>NUCLEOTIDE SEQUENCE [LARGE SCALE GENOMIC DNA]</scope>
    <source>
        <strain evidence="5">SURF_5</strain>
    </source>
</reference>
<dbReference type="Gene3D" id="3.30.70.20">
    <property type="match status" value="1"/>
</dbReference>
<dbReference type="InterPro" id="IPR017896">
    <property type="entry name" value="4Fe4S_Fe-S-bd"/>
</dbReference>
<feature type="domain" description="4Fe-4S ferredoxin-type" evidence="4">
    <location>
        <begin position="210"/>
        <end position="242"/>
    </location>
</feature>
<dbReference type="InterPro" id="IPR017900">
    <property type="entry name" value="4Fe4S_Fe_S_CS"/>
</dbReference>
<evidence type="ECO:0000259" key="4">
    <source>
        <dbReference type="PROSITE" id="PS51379"/>
    </source>
</evidence>
<proteinExistence type="predicted"/>
<keyword evidence="1" id="KW-0479">Metal-binding</keyword>
<dbReference type="PROSITE" id="PS51379">
    <property type="entry name" value="4FE4S_FER_2"/>
    <property type="match status" value="2"/>
</dbReference>
<dbReference type="SUPFAM" id="SSF54862">
    <property type="entry name" value="4Fe-4S ferredoxins"/>
    <property type="match status" value="1"/>
</dbReference>
<feature type="domain" description="4Fe-4S ferredoxin-type" evidence="4">
    <location>
        <begin position="244"/>
        <end position="273"/>
    </location>
</feature>
<evidence type="ECO:0000256" key="3">
    <source>
        <dbReference type="ARBA" id="ARBA00023014"/>
    </source>
</evidence>
<sequence>MCEFCRQHGSDNTKWYLTPKNFDLWKAWREDPLFQRVMEATFSLAFGEGMMGRFKILDACFDSLNPPPDLINSMNEFNRESSIIGQILPLEDALKVLELPQNFDVKIGLTICECRKLWGGIDEMVCMHFQPVCDLITQKSLPVKEYNRYVDAEEAKEITRKAGERGCVQWVSGVPIPYVMNICNCELPYCVPLRNHLFPRLYGPALKSHYIARVDYSACNGCREKPQCMSACSFGAMRFSRREQRAIIVPSLCFGCGVCRSRCPRGAISLVDRETVETVRDEW</sequence>
<gene>
    <name evidence="5" type="ORF">C4520_16640</name>
</gene>
<evidence type="ECO:0000256" key="2">
    <source>
        <dbReference type="ARBA" id="ARBA00023004"/>
    </source>
</evidence>
<dbReference type="EMBL" id="QZKU01000115">
    <property type="protein sequence ID" value="RJP17390.1"/>
    <property type="molecule type" value="Genomic_DNA"/>
</dbReference>
<keyword evidence="3" id="KW-0411">Iron-sulfur</keyword>
<dbReference type="PROSITE" id="PS00198">
    <property type="entry name" value="4FE4S_FER_1"/>
    <property type="match status" value="1"/>
</dbReference>
<dbReference type="GO" id="GO:0046872">
    <property type="term" value="F:metal ion binding"/>
    <property type="evidence" value="ECO:0007669"/>
    <property type="project" value="UniProtKB-KW"/>
</dbReference>